<feature type="region of interest" description="Disordered" evidence="1">
    <location>
        <begin position="170"/>
        <end position="309"/>
    </location>
</feature>
<reference evidence="5" key="1">
    <citation type="journal article" date="2019" name="Int. J. Syst. Evol. Microbiol.">
        <title>The Global Catalogue of Microorganisms (GCM) 10K type strain sequencing project: providing services to taxonomists for standard genome sequencing and annotation.</title>
        <authorList>
            <consortium name="The Broad Institute Genomics Platform"/>
            <consortium name="The Broad Institute Genome Sequencing Center for Infectious Disease"/>
            <person name="Wu L."/>
            <person name="Ma J."/>
        </authorList>
    </citation>
    <scope>NUCLEOTIDE SEQUENCE [LARGE SCALE GENOMIC DNA]</scope>
    <source>
        <strain evidence="5">JCM 3369</strain>
    </source>
</reference>
<feature type="domain" description="CBM2" evidence="3">
    <location>
        <begin position="388"/>
        <end position="482"/>
    </location>
</feature>
<dbReference type="SUPFAM" id="SSF49384">
    <property type="entry name" value="Carbohydrate-binding domain"/>
    <property type="match status" value="1"/>
</dbReference>
<evidence type="ECO:0000313" key="4">
    <source>
        <dbReference type="EMBL" id="MFC6878904.1"/>
    </source>
</evidence>
<dbReference type="Proteomes" id="UP001596380">
    <property type="component" value="Unassembled WGS sequence"/>
</dbReference>
<feature type="region of interest" description="Disordered" evidence="1">
    <location>
        <begin position="353"/>
        <end position="380"/>
    </location>
</feature>
<feature type="compositionally biased region" description="Pro residues" evidence="1">
    <location>
        <begin position="60"/>
        <end position="74"/>
    </location>
</feature>
<feature type="region of interest" description="Disordered" evidence="1">
    <location>
        <begin position="1"/>
        <end position="158"/>
    </location>
</feature>
<feature type="compositionally biased region" description="Low complexity" evidence="1">
    <location>
        <begin position="210"/>
        <end position="224"/>
    </location>
</feature>
<dbReference type="EMBL" id="JBHSXS010000001">
    <property type="protein sequence ID" value="MFC6878904.1"/>
    <property type="molecule type" value="Genomic_DNA"/>
</dbReference>
<dbReference type="InterPro" id="IPR008965">
    <property type="entry name" value="CBM2/CBM3_carb-bd_dom_sf"/>
</dbReference>
<keyword evidence="2" id="KW-0472">Membrane</keyword>
<evidence type="ECO:0000256" key="2">
    <source>
        <dbReference type="SAM" id="Phobius"/>
    </source>
</evidence>
<comment type="caution">
    <text evidence="4">The sequence shown here is derived from an EMBL/GenBank/DDBJ whole genome shotgun (WGS) entry which is preliminary data.</text>
</comment>
<accession>A0ABW2CD55</accession>
<protein>
    <submittedName>
        <fullName evidence="4">Cellulose binding domain-containing protein</fullName>
    </submittedName>
</protein>
<evidence type="ECO:0000313" key="5">
    <source>
        <dbReference type="Proteomes" id="UP001596380"/>
    </source>
</evidence>
<feature type="compositionally biased region" description="Pro residues" evidence="1">
    <location>
        <begin position="88"/>
        <end position="104"/>
    </location>
</feature>
<dbReference type="RefSeq" id="WP_378063038.1">
    <property type="nucleotide sequence ID" value="NZ_JBHSXS010000001.1"/>
</dbReference>
<name>A0ABW2CD55_9ACTN</name>
<dbReference type="Pfam" id="PF00553">
    <property type="entry name" value="CBM_2"/>
    <property type="match status" value="1"/>
</dbReference>
<dbReference type="InterPro" id="IPR001919">
    <property type="entry name" value="CBD2"/>
</dbReference>
<gene>
    <name evidence="4" type="ORF">ACFQKB_03910</name>
</gene>
<feature type="transmembrane region" description="Helical" evidence="2">
    <location>
        <begin position="321"/>
        <end position="340"/>
    </location>
</feature>
<keyword evidence="2" id="KW-0812">Transmembrane</keyword>
<feature type="compositionally biased region" description="Pro residues" evidence="1">
    <location>
        <begin position="27"/>
        <end position="37"/>
    </location>
</feature>
<organism evidence="4 5">
    <name type="scientific">Actinomadura yumaensis</name>
    <dbReference type="NCBI Taxonomy" id="111807"/>
    <lineage>
        <taxon>Bacteria</taxon>
        <taxon>Bacillati</taxon>
        <taxon>Actinomycetota</taxon>
        <taxon>Actinomycetes</taxon>
        <taxon>Streptosporangiales</taxon>
        <taxon>Thermomonosporaceae</taxon>
        <taxon>Actinomadura</taxon>
    </lineage>
</organism>
<evidence type="ECO:0000259" key="3">
    <source>
        <dbReference type="Pfam" id="PF00553"/>
    </source>
</evidence>
<dbReference type="InterPro" id="IPR012291">
    <property type="entry name" value="CBM2_carb-bd_dom_sf"/>
</dbReference>
<sequence>MGRHTRLQHPDDEPSGESEQYTGRSTGPPPGPPPGTPSGPSGNHPPRVSFDTAPFGVPQYAPPAPASEPPPPAADSPSTGTSPFGTPQAPPGAPTEADTPPPAAPLYTDAPPQSAPAYDDAAPLGAPVYDNAAAPPAAAYGDASLPGAPVHDGATASSAAAYDDATPLSAPVYYNAAGPSGPTYGDAAAPSARGYDAAGPLGAPVHDDSTPPSSSGSTGTSPFGVLGGGGASGGQEPSTGTSPFGAPAFDASGFGGPSMDATRPEGARRAASGGGSQQPPGQPPNEPPAFGHEAPPPPDAPAPSSGDSGTKWTKAFAKLPVPLLPIVALVVAVGVVAYALSTQQISLNFAGAAPKEPQVGPKDGQVAQRGPGERASRGAGRADGLVIRFQAVSRTSTGYRATVTIANRGQRPVPRWALAFQIPGTSVRAVKGATLAKPGARPLIRSRAGAPALAPGHSVRFVFAAKGPVHGPSSCILNRLPCARV</sequence>
<proteinExistence type="predicted"/>
<keyword evidence="5" id="KW-1185">Reference proteome</keyword>
<evidence type="ECO:0000256" key="1">
    <source>
        <dbReference type="SAM" id="MobiDB-lite"/>
    </source>
</evidence>
<keyword evidence="2" id="KW-1133">Transmembrane helix</keyword>
<dbReference type="Gene3D" id="2.60.40.290">
    <property type="match status" value="1"/>
</dbReference>